<comment type="caution">
    <text evidence="2">The sequence shown here is derived from an EMBL/GenBank/DDBJ whole genome shotgun (WGS) entry which is preliminary data.</text>
</comment>
<sequence length="147" mass="16449">MLTHLISVAEDLGLSVVWRKRAKRGGFHEGSRTIRLNPDQSDRVTISVLTHEIAHAVFGDTYTPYGPARAKQERRADEWAALYLITPERYAAAEERRGVHAAALAFELGVTIELVEGFQRLLQRHGDVTYVSARMGAGQWRHRSGVA</sequence>
<dbReference type="EMBL" id="JAVDUM010000010">
    <property type="protein sequence ID" value="MDR6867865.1"/>
    <property type="molecule type" value="Genomic_DNA"/>
</dbReference>
<feature type="domain" description="IrrE N-terminal-like" evidence="1">
    <location>
        <begin position="10"/>
        <end position="115"/>
    </location>
</feature>
<dbReference type="Proteomes" id="UP001259347">
    <property type="component" value="Unassembled WGS sequence"/>
</dbReference>
<reference evidence="2 3" key="1">
    <citation type="submission" date="2023-07" db="EMBL/GenBank/DDBJ databases">
        <title>Sorghum-associated microbial communities from plants grown in Nebraska, USA.</title>
        <authorList>
            <person name="Schachtman D."/>
        </authorList>
    </citation>
    <scope>NUCLEOTIDE SEQUENCE [LARGE SCALE GENOMIC DNA]</scope>
    <source>
        <strain evidence="2 3">2980</strain>
    </source>
</reference>
<name>A0ABU1SE20_9MICO</name>
<keyword evidence="3" id="KW-1185">Reference proteome</keyword>
<dbReference type="InterPro" id="IPR010359">
    <property type="entry name" value="IrrE_HExxH"/>
</dbReference>
<gene>
    <name evidence="2" type="ORF">J2Y69_002473</name>
</gene>
<protein>
    <submittedName>
        <fullName evidence="2">Zn-dependent peptidase ImmA (M78 family)</fullName>
    </submittedName>
</protein>
<dbReference type="Pfam" id="PF06114">
    <property type="entry name" value="Peptidase_M78"/>
    <property type="match status" value="1"/>
</dbReference>
<proteinExistence type="predicted"/>
<organism evidence="2 3">
    <name type="scientific">Microbacterium resistens</name>
    <dbReference type="NCBI Taxonomy" id="156977"/>
    <lineage>
        <taxon>Bacteria</taxon>
        <taxon>Bacillati</taxon>
        <taxon>Actinomycetota</taxon>
        <taxon>Actinomycetes</taxon>
        <taxon>Micrococcales</taxon>
        <taxon>Microbacteriaceae</taxon>
        <taxon>Microbacterium</taxon>
    </lineage>
</organism>
<dbReference type="RefSeq" id="WP_310021113.1">
    <property type="nucleotide sequence ID" value="NZ_JAVDUM010000010.1"/>
</dbReference>
<evidence type="ECO:0000313" key="3">
    <source>
        <dbReference type="Proteomes" id="UP001259347"/>
    </source>
</evidence>
<evidence type="ECO:0000313" key="2">
    <source>
        <dbReference type="EMBL" id="MDR6867865.1"/>
    </source>
</evidence>
<evidence type="ECO:0000259" key="1">
    <source>
        <dbReference type="Pfam" id="PF06114"/>
    </source>
</evidence>
<accession>A0ABU1SE20</accession>